<keyword evidence="3" id="KW-1185">Reference proteome</keyword>
<dbReference type="Proteomes" id="UP000589738">
    <property type="component" value="Unassembled WGS sequence"/>
</dbReference>
<evidence type="ECO:0000256" key="1">
    <source>
        <dbReference type="SAM" id="SignalP"/>
    </source>
</evidence>
<name>A0A841N5L5_9FLAO</name>
<feature type="chain" id="PRO_5032847309" evidence="1">
    <location>
        <begin position="20"/>
        <end position="99"/>
    </location>
</feature>
<dbReference type="RefSeq" id="WP_184166398.1">
    <property type="nucleotide sequence ID" value="NZ_JACHLC010000006.1"/>
</dbReference>
<gene>
    <name evidence="2" type="ORF">HNP36_003512</name>
</gene>
<protein>
    <submittedName>
        <fullName evidence="2">Zn ribbon nucleic-acid-binding protein</fullName>
    </submittedName>
</protein>
<accession>A0A841N5L5</accession>
<dbReference type="AlphaFoldDB" id="A0A841N5L5"/>
<evidence type="ECO:0000313" key="3">
    <source>
        <dbReference type="Proteomes" id="UP000589738"/>
    </source>
</evidence>
<reference evidence="2 3" key="1">
    <citation type="submission" date="2020-08" db="EMBL/GenBank/DDBJ databases">
        <title>Functional genomics of gut bacteria from endangered species of beetles.</title>
        <authorList>
            <person name="Carlos-Shanley C."/>
        </authorList>
    </citation>
    <scope>NUCLEOTIDE SEQUENCE [LARGE SCALE GENOMIC DNA]</scope>
    <source>
        <strain evidence="2 3">S00136</strain>
    </source>
</reference>
<dbReference type="EMBL" id="JACHLC010000006">
    <property type="protein sequence ID" value="MBB6372396.1"/>
    <property type="molecule type" value="Genomic_DNA"/>
</dbReference>
<proteinExistence type="predicted"/>
<organism evidence="2 3">
    <name type="scientific">Chryseobacterium shigense</name>
    <dbReference type="NCBI Taxonomy" id="297244"/>
    <lineage>
        <taxon>Bacteria</taxon>
        <taxon>Pseudomonadati</taxon>
        <taxon>Bacteroidota</taxon>
        <taxon>Flavobacteriia</taxon>
        <taxon>Flavobacteriales</taxon>
        <taxon>Weeksellaceae</taxon>
        <taxon>Chryseobacterium group</taxon>
        <taxon>Chryseobacterium</taxon>
    </lineage>
</organism>
<comment type="caution">
    <text evidence="2">The sequence shown here is derived from an EMBL/GenBank/DDBJ whole genome shotgun (WGS) entry which is preliminary data.</text>
</comment>
<feature type="signal peptide" evidence="1">
    <location>
        <begin position="1"/>
        <end position="19"/>
    </location>
</feature>
<sequence length="99" mass="11744">MKKIFFLVNILFICNSCLAQSNINFYYQDKTQATETDSIGYKFYIENTPKELQKKDNEVLLFLNNSAFIGDVITINDKSYNFDQYSCGYRQIRVLKKRR</sequence>
<keyword evidence="1" id="KW-0732">Signal</keyword>
<evidence type="ECO:0000313" key="2">
    <source>
        <dbReference type="EMBL" id="MBB6372396.1"/>
    </source>
</evidence>